<feature type="domain" description="NR LBD" evidence="4">
    <location>
        <begin position="16"/>
        <end position="269"/>
    </location>
</feature>
<evidence type="ECO:0000256" key="3">
    <source>
        <dbReference type="ARBA" id="ARBA00023170"/>
    </source>
</evidence>
<reference evidence="6" key="1">
    <citation type="submission" date="2011-07" db="EMBL/GenBank/DDBJ databases">
        <authorList>
            <consortium name="Caenorhabditis brenneri Sequencing and Analysis Consortium"/>
            <person name="Wilson R.K."/>
        </authorList>
    </citation>
    <scope>NUCLEOTIDE SEQUENCE [LARGE SCALE GENOMIC DNA]</scope>
    <source>
        <strain evidence="6">PB2801</strain>
    </source>
</reference>
<dbReference type="PANTHER" id="PTHR46800">
    <property type="entry name" value="NUCLEAR HORMONE RECEPTOR FAMILY-RELATED-RELATED"/>
    <property type="match status" value="1"/>
</dbReference>
<organism evidence="6">
    <name type="scientific">Caenorhabditis brenneri</name>
    <name type="common">Nematode worm</name>
    <dbReference type="NCBI Taxonomy" id="135651"/>
    <lineage>
        <taxon>Eukaryota</taxon>
        <taxon>Metazoa</taxon>
        <taxon>Ecdysozoa</taxon>
        <taxon>Nematoda</taxon>
        <taxon>Chromadorea</taxon>
        <taxon>Rhabditida</taxon>
        <taxon>Rhabditina</taxon>
        <taxon>Rhabditomorpha</taxon>
        <taxon>Rhabditoidea</taxon>
        <taxon>Rhabditidae</taxon>
        <taxon>Peloderinae</taxon>
        <taxon>Caenorhabditis</taxon>
    </lineage>
</organism>
<accession>G0N2X0</accession>
<gene>
    <name evidence="5" type="primary">Cbn-nhr-50</name>
    <name evidence="5" type="ORF">CAEBREN_03465</name>
</gene>
<dbReference type="EMBL" id="GL379832">
    <property type="protein sequence ID" value="EGT51177.1"/>
    <property type="molecule type" value="Genomic_DNA"/>
</dbReference>
<evidence type="ECO:0000259" key="4">
    <source>
        <dbReference type="PROSITE" id="PS51843"/>
    </source>
</evidence>
<dbReference type="Gene3D" id="1.10.565.10">
    <property type="entry name" value="Retinoid X Receptor"/>
    <property type="match status" value="1"/>
</dbReference>
<dbReference type="InterPro" id="IPR042936">
    <property type="entry name" value="Nhr-150"/>
</dbReference>
<proteinExistence type="predicted"/>
<name>G0N2X0_CAEBE</name>
<dbReference type="InterPro" id="IPR000536">
    <property type="entry name" value="Nucl_hrmn_rcpt_lig-bd"/>
</dbReference>
<dbReference type="SMART" id="SM00430">
    <property type="entry name" value="HOLI"/>
    <property type="match status" value="1"/>
</dbReference>
<dbReference type="AlphaFoldDB" id="G0N2X0"/>
<dbReference type="OrthoDB" id="5834053at2759"/>
<evidence type="ECO:0000256" key="1">
    <source>
        <dbReference type="ARBA" id="ARBA00023015"/>
    </source>
</evidence>
<keyword evidence="2" id="KW-0804">Transcription</keyword>
<keyword evidence="6" id="KW-1185">Reference proteome</keyword>
<dbReference type="Proteomes" id="UP000008068">
    <property type="component" value="Unassembled WGS sequence"/>
</dbReference>
<dbReference type="OMA" id="VECSEMC"/>
<dbReference type="InterPro" id="IPR035500">
    <property type="entry name" value="NHR-like_dom_sf"/>
</dbReference>
<evidence type="ECO:0000256" key="2">
    <source>
        <dbReference type="ARBA" id="ARBA00023163"/>
    </source>
</evidence>
<dbReference type="FunCoup" id="G0N2X0">
    <property type="interactions" value="6"/>
</dbReference>
<keyword evidence="1" id="KW-0805">Transcription regulation</keyword>
<dbReference type="InParanoid" id="G0N2X0"/>
<sequence>MTCLICGAPEVEAHFGAPRIISRDCSSIALTASNWQKMQAKRGDMFNKTLDQTNYYELSCVMREDCRMVWQVVENLFPMVTSNLRRMDREALLRNFLPKWSVLTAAIDMERNVQRYAKYNNLPDCQKLLVDFYQVSMPPQYKMSPEKILEVFSPILNYYGQRVILPIYAKNLDKAELMALALIILFDGAYTNISVECSEMCRKVRNLIFRELKGYQMDKNYDEMQFIDTLDTLNTIEKGEKKFMEELLVCDMHHVRLHDDYRLLMRELNG</sequence>
<dbReference type="PANTHER" id="PTHR46800:SF6">
    <property type="entry name" value="NUCLEAR HORMONE RECEPTOR FAMILY-RELATED"/>
    <property type="match status" value="1"/>
</dbReference>
<dbReference type="eggNOG" id="KOG3575">
    <property type="taxonomic scope" value="Eukaryota"/>
</dbReference>
<protein>
    <submittedName>
        <fullName evidence="5">CBN-NHR-50 protein</fullName>
    </submittedName>
</protein>
<evidence type="ECO:0000313" key="6">
    <source>
        <dbReference type="Proteomes" id="UP000008068"/>
    </source>
</evidence>
<dbReference type="HOGENOM" id="CLU_007368_1_0_1"/>
<dbReference type="PROSITE" id="PS51843">
    <property type="entry name" value="NR_LBD"/>
    <property type="match status" value="1"/>
</dbReference>
<evidence type="ECO:0000313" key="5">
    <source>
        <dbReference type="EMBL" id="EGT51177.1"/>
    </source>
</evidence>
<keyword evidence="3" id="KW-0675">Receptor</keyword>
<dbReference type="SUPFAM" id="SSF48508">
    <property type="entry name" value="Nuclear receptor ligand-binding domain"/>
    <property type="match status" value="1"/>
</dbReference>
<dbReference type="STRING" id="135651.G0N2X0"/>
<dbReference type="Pfam" id="PF00104">
    <property type="entry name" value="Hormone_recep"/>
    <property type="match status" value="1"/>
</dbReference>